<dbReference type="InterPro" id="IPR012902">
    <property type="entry name" value="N_methyl_site"/>
</dbReference>
<comment type="caution">
    <text evidence="4">The sequence shown here is derived from an EMBL/GenBank/DDBJ whole genome shotgun (WGS) entry which is preliminary data.</text>
</comment>
<keyword evidence="3" id="KW-0812">Transmembrane</keyword>
<name>A0ABR8SI34_9BACL</name>
<dbReference type="Pfam" id="PF07963">
    <property type="entry name" value="N_methyl"/>
    <property type="match status" value="1"/>
</dbReference>
<evidence type="ECO:0000256" key="3">
    <source>
        <dbReference type="SAM" id="Phobius"/>
    </source>
</evidence>
<keyword evidence="3" id="KW-0472">Membrane</keyword>
<gene>
    <name evidence="4" type="ORF">H9648_03620</name>
</gene>
<evidence type="ECO:0000313" key="5">
    <source>
        <dbReference type="Proteomes" id="UP000603641"/>
    </source>
</evidence>
<dbReference type="EMBL" id="JACSQM010000001">
    <property type="protein sequence ID" value="MBD7963132.1"/>
    <property type="molecule type" value="Genomic_DNA"/>
</dbReference>
<feature type="transmembrane region" description="Helical" evidence="3">
    <location>
        <begin position="20"/>
        <end position="38"/>
    </location>
</feature>
<comment type="subcellular location">
    <subcellularLocation>
        <location evidence="1">Cell surface</location>
    </subcellularLocation>
</comment>
<keyword evidence="5" id="KW-1185">Reference proteome</keyword>
<keyword evidence="2" id="KW-0178">Competence</keyword>
<proteinExistence type="predicted"/>
<keyword evidence="3" id="KW-1133">Transmembrane helix</keyword>
<organism evidence="4 5">
    <name type="scientific">Fictibacillus norfolkensis</name>
    <dbReference type="NCBI Taxonomy" id="2762233"/>
    <lineage>
        <taxon>Bacteria</taxon>
        <taxon>Bacillati</taxon>
        <taxon>Bacillota</taxon>
        <taxon>Bacilli</taxon>
        <taxon>Bacillales</taxon>
        <taxon>Fictibacillaceae</taxon>
        <taxon>Fictibacillus</taxon>
    </lineage>
</organism>
<protein>
    <submittedName>
        <fullName evidence="4">Prepilin-type N-terminal cleavage/methylation domain-containing protein</fullName>
    </submittedName>
</protein>
<dbReference type="PROSITE" id="PS00409">
    <property type="entry name" value="PROKAR_NTER_METHYL"/>
    <property type="match status" value="1"/>
</dbReference>
<dbReference type="NCBIfam" id="TIGR02532">
    <property type="entry name" value="IV_pilin_GFxxxE"/>
    <property type="match status" value="1"/>
</dbReference>
<evidence type="ECO:0000256" key="1">
    <source>
        <dbReference type="ARBA" id="ARBA00004241"/>
    </source>
</evidence>
<dbReference type="RefSeq" id="WP_191752520.1">
    <property type="nucleotide sequence ID" value="NZ_JACSQM010000001.1"/>
</dbReference>
<accession>A0ABR8SI34</accession>
<dbReference type="Proteomes" id="UP000603641">
    <property type="component" value="Unassembled WGS sequence"/>
</dbReference>
<sequence>MQKAQTKYLNEKGLTLIESLLSLVLFSIIGTVVYFVLLNGLTTEKKIYTETLIRDEADLVMSQIIDNLYTATNSKVKAVTGQQNMLIYQIDNNTSHTVGFLNNQPVVKGQSISTNEFNFNNSSITLRDDNVIISLVVASKKNANAKPLELKSQFRLMEE</sequence>
<evidence type="ECO:0000313" key="4">
    <source>
        <dbReference type="EMBL" id="MBD7963132.1"/>
    </source>
</evidence>
<reference evidence="4 5" key="1">
    <citation type="submission" date="2020-08" db="EMBL/GenBank/DDBJ databases">
        <title>A Genomic Blueprint of the Chicken Gut Microbiome.</title>
        <authorList>
            <person name="Gilroy R."/>
            <person name="Ravi A."/>
            <person name="Getino M."/>
            <person name="Pursley I."/>
            <person name="Horton D.L."/>
            <person name="Alikhan N.-F."/>
            <person name="Baker D."/>
            <person name="Gharbi K."/>
            <person name="Hall N."/>
            <person name="Watson M."/>
            <person name="Adriaenssens E.M."/>
            <person name="Foster-Nyarko E."/>
            <person name="Jarju S."/>
            <person name="Secka A."/>
            <person name="Antonio M."/>
            <person name="Oren A."/>
            <person name="Chaudhuri R."/>
            <person name="La Ragione R.M."/>
            <person name="Hildebrand F."/>
            <person name="Pallen M.J."/>
        </authorList>
    </citation>
    <scope>NUCLEOTIDE SEQUENCE [LARGE SCALE GENOMIC DNA]</scope>
    <source>
        <strain evidence="4 5">Sa2CUA10</strain>
    </source>
</reference>
<evidence type="ECO:0000256" key="2">
    <source>
        <dbReference type="ARBA" id="ARBA00023287"/>
    </source>
</evidence>